<dbReference type="AlphaFoldDB" id="A0A834CZ72"/>
<dbReference type="PANTHER" id="PTHR31286">
    <property type="entry name" value="GLYCINE-RICH CELL WALL STRUCTURAL PROTEIN 1.8-LIKE"/>
    <property type="match status" value="1"/>
</dbReference>
<evidence type="ECO:0000259" key="1">
    <source>
        <dbReference type="Pfam" id="PF14392"/>
    </source>
</evidence>
<reference evidence="2" key="2">
    <citation type="submission" date="2020-03" db="EMBL/GenBank/DDBJ databases">
        <title>Walnut 2.0.</title>
        <authorList>
            <person name="Marrano A."/>
            <person name="Britton M."/>
            <person name="Zimin A.V."/>
            <person name="Zaini P.A."/>
            <person name="Workman R."/>
            <person name="Puiu D."/>
            <person name="Bianco L."/>
            <person name="Allen B.J."/>
            <person name="Troggio M."/>
            <person name="Leslie C.A."/>
            <person name="Timp W."/>
            <person name="Dendekar A."/>
            <person name="Salzberg S.L."/>
            <person name="Neale D.B."/>
        </authorList>
    </citation>
    <scope>NUCLEOTIDE SEQUENCE</scope>
    <source>
        <tissue evidence="2">Leaves</tissue>
    </source>
</reference>
<name>A0A834CZ72_JUGRE</name>
<reference evidence="2" key="1">
    <citation type="submission" date="2015-10" db="EMBL/GenBank/DDBJ databases">
        <authorList>
            <person name="Martinez-Garcia P.J."/>
            <person name="Crepeau M.W."/>
            <person name="Puiu D."/>
            <person name="Gonzalez-Ibeas D."/>
            <person name="Whalen J."/>
            <person name="Stevens K."/>
            <person name="Paul R."/>
            <person name="Butterfield T."/>
            <person name="Britton M."/>
            <person name="Reagan R."/>
            <person name="Chakraborty S."/>
            <person name="Walawage S.L."/>
            <person name="Vasquez-Gross H.A."/>
            <person name="Cardeno C."/>
            <person name="Famula R."/>
            <person name="Pratt K."/>
            <person name="Kuruganti S."/>
            <person name="Aradhya M.K."/>
            <person name="Leslie C.A."/>
            <person name="Dandekar A.M."/>
            <person name="Salzberg S.L."/>
            <person name="Wegrzyn J.L."/>
            <person name="Langley C.H."/>
            <person name="Neale D.B."/>
        </authorList>
    </citation>
    <scope>NUCLEOTIDE SEQUENCE</scope>
    <source>
        <tissue evidence="2">Leaves</tissue>
    </source>
</reference>
<accession>A0A834CZ72</accession>
<comment type="caution">
    <text evidence="2">The sequence shown here is derived from an EMBL/GenBank/DDBJ whole genome shotgun (WGS) entry which is preliminary data.</text>
</comment>
<dbReference type="InterPro" id="IPR040256">
    <property type="entry name" value="At4g02000-like"/>
</dbReference>
<dbReference type="InterPro" id="IPR025836">
    <property type="entry name" value="Zn_knuckle_CX2CX4HX4C"/>
</dbReference>
<proteinExistence type="predicted"/>
<protein>
    <recommendedName>
        <fullName evidence="1">Zinc knuckle CX2CX4HX4C domain-containing protein</fullName>
    </recommendedName>
</protein>
<feature type="domain" description="Zinc knuckle CX2CX4HX4C" evidence="1">
    <location>
        <begin position="43"/>
        <end position="89"/>
    </location>
</feature>
<gene>
    <name evidence="2" type="ORF">F2P56_012921</name>
</gene>
<dbReference type="EMBL" id="LIHL02000006">
    <property type="protein sequence ID" value="KAF5468801.1"/>
    <property type="molecule type" value="Genomic_DNA"/>
</dbReference>
<sequence length="131" mass="14851">MPLVAMTIEGRESIGATVGDVITVDVDGEGSGWGKFIRIRVNLDITKPLPRGRTIKMDGTQRWIEFKYERLPIFCFQCGILKHPDRICAVTRARTHTKIIQKAQYGQWLRATSVNSFGRGDRRYGGRGNRN</sequence>
<evidence type="ECO:0000313" key="2">
    <source>
        <dbReference type="EMBL" id="KAF5468801.1"/>
    </source>
</evidence>
<evidence type="ECO:0000313" key="3">
    <source>
        <dbReference type="Proteomes" id="UP000619265"/>
    </source>
</evidence>
<dbReference type="Gramene" id="Jr06_12050_p1">
    <property type="protein sequence ID" value="cds.Jr06_12050_p1"/>
    <property type="gene ID" value="Jr06_12050"/>
</dbReference>
<dbReference type="Pfam" id="PF14392">
    <property type="entry name" value="zf-CCHC_4"/>
    <property type="match status" value="1"/>
</dbReference>
<organism evidence="2 3">
    <name type="scientific">Juglans regia</name>
    <name type="common">English walnut</name>
    <dbReference type="NCBI Taxonomy" id="51240"/>
    <lineage>
        <taxon>Eukaryota</taxon>
        <taxon>Viridiplantae</taxon>
        <taxon>Streptophyta</taxon>
        <taxon>Embryophyta</taxon>
        <taxon>Tracheophyta</taxon>
        <taxon>Spermatophyta</taxon>
        <taxon>Magnoliopsida</taxon>
        <taxon>eudicotyledons</taxon>
        <taxon>Gunneridae</taxon>
        <taxon>Pentapetalae</taxon>
        <taxon>rosids</taxon>
        <taxon>fabids</taxon>
        <taxon>Fagales</taxon>
        <taxon>Juglandaceae</taxon>
        <taxon>Juglans</taxon>
    </lineage>
</organism>
<dbReference type="PANTHER" id="PTHR31286:SF62">
    <property type="entry name" value="ZINC FINGER, CCHC-TYPE-LIKE PROTEIN"/>
    <property type="match status" value="1"/>
</dbReference>
<dbReference type="Proteomes" id="UP000619265">
    <property type="component" value="Unassembled WGS sequence"/>
</dbReference>